<evidence type="ECO:0000259" key="3">
    <source>
        <dbReference type="Pfam" id="PF17482"/>
    </source>
</evidence>
<dbReference type="InterPro" id="IPR035089">
    <property type="entry name" value="Phage_sheath_subtilisin"/>
</dbReference>
<evidence type="ECO:0000259" key="2">
    <source>
        <dbReference type="Pfam" id="PF04984"/>
    </source>
</evidence>
<dbReference type="STRING" id="159087.Daro_3614"/>
<feature type="domain" description="Tail sheath protein subtilisin-like" evidence="2">
    <location>
        <begin position="451"/>
        <end position="534"/>
    </location>
</feature>
<dbReference type="Pfam" id="PF17482">
    <property type="entry name" value="Phage_sheath_1C"/>
    <property type="match status" value="1"/>
</dbReference>
<dbReference type="Pfam" id="PF04984">
    <property type="entry name" value="Phage_sheath_1"/>
    <property type="match status" value="1"/>
</dbReference>
<dbReference type="InterPro" id="IPR020287">
    <property type="entry name" value="Tail_sheath_C"/>
</dbReference>
<feature type="domain" description="Tail sheath protein C-terminal" evidence="3">
    <location>
        <begin position="538"/>
        <end position="642"/>
    </location>
</feature>
<dbReference type="InterPro" id="IPR052042">
    <property type="entry name" value="Tail_sheath_structural"/>
</dbReference>
<proteinExistence type="inferred from homology"/>
<name>Q479Y8_DECAR</name>
<dbReference type="PANTHER" id="PTHR35861">
    <property type="match status" value="1"/>
</dbReference>
<accession>Q479Y8</accession>
<protein>
    <submittedName>
        <fullName evidence="4">Putative phage tail sheath protein FI</fullName>
    </submittedName>
</protein>
<dbReference type="HOGENOM" id="CLU_009303_2_0_4"/>
<dbReference type="PANTHER" id="PTHR35861:SF1">
    <property type="entry name" value="PHAGE TAIL SHEATH PROTEIN"/>
    <property type="match status" value="1"/>
</dbReference>
<organism evidence="4">
    <name type="scientific">Dechloromonas aromatica (strain RCB)</name>
    <dbReference type="NCBI Taxonomy" id="159087"/>
    <lineage>
        <taxon>Bacteria</taxon>
        <taxon>Pseudomonadati</taxon>
        <taxon>Pseudomonadota</taxon>
        <taxon>Betaproteobacteria</taxon>
        <taxon>Rhodocyclales</taxon>
        <taxon>Azonexaceae</taxon>
        <taxon>Dechloromonas</taxon>
    </lineage>
</organism>
<reference evidence="4" key="1">
    <citation type="submission" date="2005-08" db="EMBL/GenBank/DDBJ databases">
        <title>Complete sequence of Dechloromonas aromatica RCB.</title>
        <authorList>
            <person name="Salinero K.K."/>
            <person name="Copeland A."/>
            <person name="Lucas S."/>
            <person name="Lapidus A."/>
            <person name="Barry K."/>
            <person name="Detter J.C."/>
            <person name="Glavina T."/>
            <person name="Hammon N."/>
            <person name="Israni S."/>
            <person name="Pitluck S."/>
            <person name="Di Bartolo G."/>
            <person name="Trong S."/>
            <person name="Schmutz J."/>
            <person name="Larimer F."/>
            <person name="Land M."/>
            <person name="Ivanova N."/>
            <person name="Richardson P."/>
        </authorList>
    </citation>
    <scope>NUCLEOTIDE SEQUENCE</scope>
    <source>
        <strain evidence="4">RCB</strain>
    </source>
</reference>
<dbReference type="OrthoDB" id="9767864at2"/>
<gene>
    <name evidence="4" type="ordered locus">Daro_3614</name>
</gene>
<dbReference type="AlphaFoldDB" id="Q479Y8"/>
<dbReference type="EMBL" id="CP000089">
    <property type="protein sequence ID" value="AAZ48343.1"/>
    <property type="molecule type" value="Genomic_DNA"/>
</dbReference>
<dbReference type="KEGG" id="dar:Daro_3614"/>
<evidence type="ECO:0000256" key="1">
    <source>
        <dbReference type="ARBA" id="ARBA00008005"/>
    </source>
</evidence>
<dbReference type="Gene3D" id="3.40.50.11780">
    <property type="match status" value="2"/>
</dbReference>
<sequence>MPTYRTPDVYIEEISVFPPSVAEVETAIPAFVGYTANTTLISAGDLLNVPRRIKSLLEFEAYYGKGPSYTVTAANIDEAGNFLTADISNSYFMYDSLRLFYDNGGGDCYIVSVGAYKTSGSPVLRDEIKAGVQAVAKVDEPTILLFPDAATLGADDLAAVQQEALKQCGELKDRMAVLDLRQGDPNGASFRDKIGINNLKYGAAYTPWLKLNYNKSVGYAQVKDKIFKNGIQVPLKDLTTEPQLLAALTALDELTADSTALAAAVSAYAGPGETLSSAFAKKLAIYKGKAAPVPADAALLFEYVFGIAKLVDGFVDASPLSNAKLVTDINTMIAGTLAPAFSSLIALEKEMAADIVTAGGAYTVEWDQNNPPATAAWGAIFGASAPLASNGNTAGATVKDVMDSALLGLQKGFSAASGAIASIVSAIANYRTLNEQTLFENFLPYRNVINGIGSTLTLCPPSGAIAGIYALVDNQRGVWKAPANVSLNGVIAPASSFTTSETDALNVDATGGKSINAIRAFVGKGTLVWGARTLAGNDNEWRYISVRRFFNMVEESIKKSTYWAVFEPNDANTWVKVRGMIENYLTQKWREGALAGAAPKDAFFVRCGLGVTMSAQDILEGRMNVEIGMAVVRPAEFIILKFSHKLQTS</sequence>
<dbReference type="eggNOG" id="COG3497">
    <property type="taxonomic scope" value="Bacteria"/>
</dbReference>
<comment type="similarity">
    <text evidence="1">Belongs to the myoviridae tail sheath protein family.</text>
</comment>
<evidence type="ECO:0000313" key="4">
    <source>
        <dbReference type="EMBL" id="AAZ48343.1"/>
    </source>
</evidence>